<sequence>MRRNRNLRPLILTGLLVGALAAGAEARPTLAVREFTNKAGGSVPASAITEMMTTELFEAGLFTLVEREKLNYVGEEIRLGQSGLMDESTAPELGKIKGARYSMTGAVTEYHYKAAGGAVPIPGVGGVGGASNTAYVTLDIRLIDNQTSEVVYAAAERGASNQTLGGLVTKYGGFGAGKINGILAAATRKAVVKHVEAMRSLKLD</sequence>
<dbReference type="Gene3D" id="3.40.50.10610">
    <property type="entry name" value="ABC-type transport auxiliary lipoprotein component"/>
    <property type="match status" value="1"/>
</dbReference>
<dbReference type="PANTHER" id="PTHR41164">
    <property type="entry name" value="CURLI PRODUCTION ASSEMBLY/TRANSPORT COMPONENT CSGG"/>
    <property type="match status" value="1"/>
</dbReference>
<evidence type="ECO:0000256" key="5">
    <source>
        <dbReference type="ARBA" id="ARBA00023288"/>
    </source>
</evidence>
<keyword evidence="2 6" id="KW-0732">Signal</keyword>
<gene>
    <name evidence="7" type="ORF">SY1_15120</name>
</gene>
<evidence type="ECO:0000256" key="4">
    <source>
        <dbReference type="ARBA" id="ARBA00023139"/>
    </source>
</evidence>
<keyword evidence="5" id="KW-0449">Lipoprotein</keyword>
<evidence type="ECO:0000256" key="3">
    <source>
        <dbReference type="ARBA" id="ARBA00023136"/>
    </source>
</evidence>
<evidence type="ECO:0000313" key="8">
    <source>
        <dbReference type="Proteomes" id="UP000008957"/>
    </source>
</evidence>
<organism evidence="7 8">
    <name type="scientific">Fretibacterium fastidiosum</name>
    <dbReference type="NCBI Taxonomy" id="651822"/>
    <lineage>
        <taxon>Bacteria</taxon>
        <taxon>Thermotogati</taxon>
        <taxon>Synergistota</taxon>
        <taxon>Synergistia</taxon>
        <taxon>Synergistales</taxon>
        <taxon>Aminobacteriaceae</taxon>
        <taxon>Fretibacterium</taxon>
    </lineage>
</organism>
<dbReference type="AlphaFoldDB" id="A0AB94IXN1"/>
<evidence type="ECO:0000256" key="6">
    <source>
        <dbReference type="SAM" id="SignalP"/>
    </source>
</evidence>
<dbReference type="RefSeq" id="WP_015556679.1">
    <property type="nucleotide sequence ID" value="NC_021038.1"/>
</dbReference>
<dbReference type="EMBL" id="FP929056">
    <property type="protein sequence ID" value="CBL28532.1"/>
    <property type="molecule type" value="Genomic_DNA"/>
</dbReference>
<feature type="chain" id="PRO_5044500663" evidence="6">
    <location>
        <begin position="25"/>
        <end position="204"/>
    </location>
</feature>
<proteinExistence type="predicted"/>
<dbReference type="GO" id="GO:0030288">
    <property type="term" value="C:outer membrane-bounded periplasmic space"/>
    <property type="evidence" value="ECO:0007669"/>
    <property type="project" value="InterPro"/>
</dbReference>
<keyword evidence="1" id="KW-1003">Cell membrane</keyword>
<dbReference type="Proteomes" id="UP000008957">
    <property type="component" value="Chromosome"/>
</dbReference>
<dbReference type="Pfam" id="PF03783">
    <property type="entry name" value="CsgG"/>
    <property type="match status" value="1"/>
</dbReference>
<name>A0AB94IXN1_9BACT</name>
<accession>A0AB94IXN1</accession>
<reference evidence="8" key="1">
    <citation type="submission" date="2010-03" db="EMBL/GenBank/DDBJ databases">
        <title>The genome sequence of Synergistetes sp. SGP1.</title>
        <authorList>
            <consortium name="metaHIT consortium -- http://www.metahit.eu/"/>
            <person name="Pajon A."/>
            <person name="Turner K."/>
            <person name="Parkhill J."/>
            <person name="Wade W."/>
            <person name="Vartoukian S."/>
        </authorList>
    </citation>
    <scope>NUCLEOTIDE SEQUENCE [LARGE SCALE GENOMIC DNA]</scope>
    <source>
        <strain evidence="8">SGP1</strain>
    </source>
</reference>
<keyword evidence="4" id="KW-0564">Palmitate</keyword>
<dbReference type="KEGG" id="sbr:SY1_15120"/>
<feature type="signal peptide" evidence="6">
    <location>
        <begin position="1"/>
        <end position="24"/>
    </location>
</feature>
<dbReference type="InterPro" id="IPR005534">
    <property type="entry name" value="Curli_assmbl/transp-comp_CsgG"/>
</dbReference>
<evidence type="ECO:0000256" key="1">
    <source>
        <dbReference type="ARBA" id="ARBA00022475"/>
    </source>
</evidence>
<dbReference type="PANTHER" id="PTHR41164:SF1">
    <property type="entry name" value="CURLI PRODUCTION ASSEMBLY_TRANSPORT COMPONENT CSGG"/>
    <property type="match status" value="1"/>
</dbReference>
<keyword evidence="8" id="KW-1185">Reference proteome</keyword>
<protein>
    <submittedName>
        <fullName evidence="7">Uncharacterized protein involved in formation of curli polymers</fullName>
    </submittedName>
</protein>
<keyword evidence="3" id="KW-0472">Membrane</keyword>
<evidence type="ECO:0000313" key="7">
    <source>
        <dbReference type="EMBL" id="CBL28532.1"/>
    </source>
</evidence>
<evidence type="ECO:0000256" key="2">
    <source>
        <dbReference type="ARBA" id="ARBA00022729"/>
    </source>
</evidence>
<reference evidence="7 8" key="2">
    <citation type="submission" date="2010-03" db="EMBL/GenBank/DDBJ databases">
        <authorList>
            <person name="Pajon A."/>
        </authorList>
    </citation>
    <scope>NUCLEOTIDE SEQUENCE [LARGE SCALE GENOMIC DNA]</scope>
    <source>
        <strain evidence="7 8">SGP1</strain>
    </source>
</reference>